<feature type="compositionally biased region" description="Polar residues" evidence="6">
    <location>
        <begin position="3015"/>
        <end position="3031"/>
    </location>
</feature>
<feature type="compositionally biased region" description="Basic and acidic residues" evidence="6">
    <location>
        <begin position="1541"/>
        <end position="1561"/>
    </location>
</feature>
<evidence type="ECO:0000256" key="4">
    <source>
        <dbReference type="ARBA" id="ARBA00023069"/>
    </source>
</evidence>
<evidence type="ECO:0000256" key="2">
    <source>
        <dbReference type="ARBA" id="ARBA00004496"/>
    </source>
</evidence>
<dbReference type="InterPro" id="IPR001715">
    <property type="entry name" value="CH_dom"/>
</dbReference>
<organism evidence="8 9">
    <name type="scientific">Blattamonas nauphoetae</name>
    <dbReference type="NCBI Taxonomy" id="2049346"/>
    <lineage>
        <taxon>Eukaryota</taxon>
        <taxon>Metamonada</taxon>
        <taxon>Preaxostyla</taxon>
        <taxon>Oxymonadida</taxon>
        <taxon>Blattamonas</taxon>
    </lineage>
</organism>
<feature type="region of interest" description="Disordered" evidence="6">
    <location>
        <begin position="2979"/>
        <end position="3031"/>
    </location>
</feature>
<evidence type="ECO:0000256" key="3">
    <source>
        <dbReference type="ARBA" id="ARBA00022490"/>
    </source>
</evidence>
<feature type="region of interest" description="Disordered" evidence="6">
    <location>
        <begin position="3592"/>
        <end position="3611"/>
    </location>
</feature>
<feature type="compositionally biased region" description="Polar residues" evidence="6">
    <location>
        <begin position="344"/>
        <end position="353"/>
    </location>
</feature>
<keyword evidence="9" id="KW-1185">Reference proteome</keyword>
<dbReference type="Pfam" id="PF00307">
    <property type="entry name" value="CH"/>
    <property type="match status" value="1"/>
</dbReference>
<name>A0ABQ9XEA5_9EUKA</name>
<feature type="region of interest" description="Disordered" evidence="6">
    <location>
        <begin position="2551"/>
        <end position="2609"/>
    </location>
</feature>
<accession>A0ABQ9XEA5</accession>
<feature type="region of interest" description="Disordered" evidence="6">
    <location>
        <begin position="325"/>
        <end position="414"/>
    </location>
</feature>
<feature type="compositionally biased region" description="Basic and acidic residues" evidence="6">
    <location>
        <begin position="3592"/>
        <end position="3608"/>
    </location>
</feature>
<feature type="region of interest" description="Disordered" evidence="6">
    <location>
        <begin position="2217"/>
        <end position="2278"/>
    </location>
</feature>
<feature type="region of interest" description="Disordered" evidence="6">
    <location>
        <begin position="3367"/>
        <end position="3406"/>
    </location>
</feature>
<dbReference type="PANTHER" id="PTHR45912:SF3">
    <property type="entry name" value="CILIA- AND FLAGELLA-ASSOCIATED PROTEIN 47"/>
    <property type="match status" value="1"/>
</dbReference>
<dbReference type="EMBL" id="JARBJD010000154">
    <property type="protein sequence ID" value="KAK2949545.1"/>
    <property type="molecule type" value="Genomic_DNA"/>
</dbReference>
<keyword evidence="4" id="KW-0969">Cilium</keyword>
<feature type="compositionally biased region" description="Polar residues" evidence="6">
    <location>
        <begin position="2579"/>
        <end position="2609"/>
    </location>
</feature>
<feature type="compositionally biased region" description="Low complexity" evidence="6">
    <location>
        <begin position="2561"/>
        <end position="2573"/>
    </location>
</feature>
<evidence type="ECO:0000313" key="9">
    <source>
        <dbReference type="Proteomes" id="UP001281761"/>
    </source>
</evidence>
<feature type="compositionally biased region" description="Polar residues" evidence="6">
    <location>
        <begin position="1562"/>
        <end position="1582"/>
    </location>
</feature>
<dbReference type="InterPro" id="IPR056343">
    <property type="entry name" value="CFAP47_dom"/>
</dbReference>
<protein>
    <submittedName>
        <fullName evidence="8">Cilia- and flagella-associated protein 47</fullName>
    </submittedName>
</protein>
<dbReference type="Pfam" id="PF24529">
    <property type="entry name" value="CFAP47"/>
    <property type="match status" value="1"/>
</dbReference>
<dbReference type="CDD" id="cd21218">
    <property type="entry name" value="CH_PLS_FIM_rpt2"/>
    <property type="match status" value="1"/>
</dbReference>
<feature type="compositionally biased region" description="Polar residues" evidence="6">
    <location>
        <begin position="2042"/>
        <end position="2053"/>
    </location>
</feature>
<gene>
    <name evidence="8" type="ORF">BLNAU_15527</name>
</gene>
<reference evidence="8 9" key="1">
    <citation type="journal article" date="2022" name="bioRxiv">
        <title>Genomics of Preaxostyla Flagellates Illuminates Evolutionary Transitions and the Path Towards Mitochondrial Loss.</title>
        <authorList>
            <person name="Novak L.V.F."/>
            <person name="Treitli S.C."/>
            <person name="Pyrih J."/>
            <person name="Halakuc P."/>
            <person name="Pipaliya S.V."/>
            <person name="Vacek V."/>
            <person name="Brzon O."/>
            <person name="Soukal P."/>
            <person name="Eme L."/>
            <person name="Dacks J.B."/>
            <person name="Karnkowska A."/>
            <person name="Elias M."/>
            <person name="Hampl V."/>
        </authorList>
    </citation>
    <scope>NUCLEOTIDE SEQUENCE [LARGE SCALE GENOMIC DNA]</scope>
    <source>
        <strain evidence="8">NAU3</strain>
        <tissue evidence="8">Gut</tissue>
    </source>
</reference>
<dbReference type="PANTHER" id="PTHR45912">
    <property type="entry name" value="CILIA- AND FLAGELLA-ASSOCIATED PROTEIN 47"/>
    <property type="match status" value="1"/>
</dbReference>
<evidence type="ECO:0000256" key="1">
    <source>
        <dbReference type="ARBA" id="ARBA00004138"/>
    </source>
</evidence>
<feature type="region of interest" description="Disordered" evidence="6">
    <location>
        <begin position="1924"/>
        <end position="1943"/>
    </location>
</feature>
<dbReference type="Gene3D" id="1.10.418.10">
    <property type="entry name" value="Calponin-like domain"/>
    <property type="match status" value="1"/>
</dbReference>
<dbReference type="PROSITE" id="PS50021">
    <property type="entry name" value="CH"/>
    <property type="match status" value="1"/>
</dbReference>
<feature type="compositionally biased region" description="Basic residues" evidence="6">
    <location>
        <begin position="357"/>
        <end position="368"/>
    </location>
</feature>
<feature type="compositionally biased region" description="Low complexity" evidence="6">
    <location>
        <begin position="2234"/>
        <end position="2255"/>
    </location>
</feature>
<feature type="domain" description="Calponin-homology (CH)" evidence="7">
    <location>
        <begin position="2299"/>
        <end position="2407"/>
    </location>
</feature>
<dbReference type="SUPFAM" id="SSF47576">
    <property type="entry name" value="Calponin-homology domain, CH-domain"/>
    <property type="match status" value="1"/>
</dbReference>
<comment type="subcellular location">
    <subcellularLocation>
        <location evidence="1">Cell projection</location>
        <location evidence="1">Cilium</location>
    </subcellularLocation>
    <subcellularLocation>
        <location evidence="2">Cytoplasm</location>
    </subcellularLocation>
</comment>
<dbReference type="SMART" id="SM00033">
    <property type="entry name" value="CH"/>
    <property type="match status" value="1"/>
</dbReference>
<keyword evidence="5" id="KW-0966">Cell projection</keyword>
<dbReference type="InterPro" id="IPR053879">
    <property type="entry name" value="HYDIN_VesB_CFA65-like_Ig"/>
</dbReference>
<evidence type="ECO:0000256" key="5">
    <source>
        <dbReference type="ARBA" id="ARBA00023273"/>
    </source>
</evidence>
<feature type="region of interest" description="Disordered" evidence="6">
    <location>
        <begin position="1513"/>
        <end position="1582"/>
    </location>
</feature>
<feature type="compositionally biased region" description="Polar residues" evidence="6">
    <location>
        <begin position="393"/>
        <end position="405"/>
    </location>
</feature>
<feature type="compositionally biased region" description="Polar residues" evidence="6">
    <location>
        <begin position="3508"/>
        <end position="3520"/>
    </location>
</feature>
<feature type="region of interest" description="Disordered" evidence="6">
    <location>
        <begin position="2026"/>
        <end position="2091"/>
    </location>
</feature>
<proteinExistence type="predicted"/>
<dbReference type="Pfam" id="PF22544">
    <property type="entry name" value="HYDIN_VesB_CFA65-like_Ig"/>
    <property type="match status" value="2"/>
</dbReference>
<dbReference type="Pfam" id="PF14874">
    <property type="entry name" value="PapD-like"/>
    <property type="match status" value="1"/>
</dbReference>
<evidence type="ECO:0000256" key="6">
    <source>
        <dbReference type="SAM" id="MobiDB-lite"/>
    </source>
</evidence>
<evidence type="ECO:0000313" key="8">
    <source>
        <dbReference type="EMBL" id="KAK2949545.1"/>
    </source>
</evidence>
<sequence>MTNVFEISPPEIHFNDIQSGNVYILDVSIRNISLLPKRIKLGRPSNPAFSVARFSEQIIIAPGLTFTTTVSFNCTDVKNLEDSIILFSDDVSLKSSSAESIAQISVFTHAPIADIRFDSFLDFREIQVGVPHVRYIRIWNAGSRPGEFHFNVPQDSGLKFTPSQGQLLPLDDEGRLLLAYAESGDAEQAITQTLKSVGKQAEIGFRTNDYTHSIGDVGSSTRMTTSTHKPVSAMRIRVEYFTKKPTSLHQTIDCDCLSSDPSKSVTVQALAVQQFLDVCLAERPSHHIETLDFGTIFYHEQRNMKIVLTNHGPNACQFSLSPQSKNITPIITTPPAFPSDADSKTLQQSTNDPLQPKNRRPKASRKPPVKPTRARSQTPNSPSQRTEEPPLTPTENVSSSTSNPRIKSLISERHGKTFFKMSQMMGSLDSNKNTEITCTFAPPPLNNTFGFAHQERLEGENVSEQMLVEIPETGQKLSLTLTGRVITPNTTVDKMNIDFGDCFLNDHLDDVLQITNFNEDLAVSYSFAKIPFFSVSPSSGKLLPSKTIEVLVSYKPTQLGTHESTLKLSLSGGASVIPIHVRGNTITPVPASELVDELINPPMAQTSRGRSMRAVVAPSAKDLSSGQAMVLKRKAMAKTNLVQSGGVTVSNPSDFQRKRSAPAGTLRTREDFQYLQNPVSAQTRTRQVSNSPVNLQTLTQGAPRTADVSTRKQLWGDVHAQTVDRHKNAAREYVRSTSMGSNNAQANSVLEAVEQKKKNNQKYSDFVTNARQERSLSKKGVNAGLVRTVGRSTAENSLFPTNYDPFTDINLGLDSDQLDTDAPEPLVPRQAEPLFLLNSGQSEVVMKPKIRSQLSDTNTLVKHKYKPNATTAIEQKEVRAQLNPNEISLISIGTRHIDFGRVTVYSKSARSLNISNDITANIQATLVITNPELSLSSPASQIIPPGAMAGFDIIFTSDNAQNFTGQIIVQINGNNLFNVTIAADIIPISLELPVNEVFLSFSSSNISRCVSETFNITNPGNHPANFHWEMDQTALLGNSSTDARVVQLPPASVIMHGSYIKEGEGIQTDLLVPVPLETLLAEQTTIEDTDLSIMSTVNTGPSHFKPPAIQSKTAQKLSPTDIRTLKCDCFFITPQMGTVPPYGTVPVTITFDPTSAAVPQPNYLTYCYMHVDGGGDKNLRIIGEVSEGRAEFVEKQIDFGAFAVGSEITKHATLKNQSKSNVCFFVEKTDPSLSVVPLTGTIPIGGQILLAVTINSSSSRKIVEKITVSIRGGVQQSVSVVAEALEPNVEIGEPSIDFGEVIVGNSRRRRLTLTNTGSIAAILYADLSEYPDFRIVKRDVKMESRAQANSETSRTSQRNASLQNDFGVPDGVRHLSQFEITQARGAETEDNQVIPIAPSSIPVDIRRAIQRRMGRLTQAKKVAEQKHSMQFGTQDLGMRDAHADLGDTEFGSSTVEEEQKKNQFPFKTKPTKNDAWGKWNGVGAFDNFHRPLQGLVDLLGTHSETVLMDAFSQPQLQSEEGQAPPKNIRGMFATNPNASVSRDDAQREPRIVEDRSDRDSSQRNVSKQRAPSRTGVNATPMSKQTLTIDTENDENEGLTSYLLKIQPNSTLMCELEYTADILAHDFVLYLFLSATQSASTTHALSRQITAKGVPARLSVSPRQIDFGARTISTLAKPLHKLSVTLVNTEHSPLKWRIDASNIPEIQEDIFQVTPSEGTLANGQEDEFIVSFFPKEEAEYKLSIPLFLNDEKSEYCDITVTALGIKQQLVFEPKELFLQPVPLGFTSRSRLLIRNVGYDLTDVQAQLPGDPALTPLKVVFLEGQQLTLNKQTIVVDVSMMSRKPVTFSNHIVFFDSFANPFKVLVHAVADNDVLSTTGFLFANHRILRSMQDTFDGTPYIKEDALAVEREQKALVKKASQAQDSSDITAIAPSPEPQTNVEGSSRPPFLAPAYAGSFSLPYYPSSLNKVLLRFLNTSFLASRISAWPESMIEQFGQPLWEVLEDILGEKIQGRLLAEIMQTMTMTGNTTHAAPPVSSVIRTPMSPSKQPVTPTARNRDTQRISLPQTMSSQRGLGRTQAKNQLPPPIEDDSVKDRPIVHTERLQAILSHYTAILAFIRSYGGGVSELRPEYFLKWADYARFVADVYVSSRFHYPVPDVNEILFAVQKSQETKETFAVVSNIAWTTLLLQIIKLFVLSKVTLKRFKALPGIFKEEKQKEAPTDAAVPATPSKKRSASAGRTTATATRTPTIAKTAAAVTRTPTKQVPKSPARQPTQATGLNPDQLISQKALSLVSSSTTYSVAEVLLLKWLSYHFYRSGARKPYCVSNFASDLSDGVVLLNVINVHCPFLHLKKHDPCRTEAERTKNAATILGAMKQLGIETIVQESDIVHPDPRVMILVVYSLFQILPYFIPQTKIEIPAASGVTKTKVIELQNPSQRTLQYTVKLEGSAEFVLQTPHVTLESPNPGSVTVTVSPRFSNPIKATLLFIPKNEGGGQVHPIAMQLVTKVLNPTPSATYSVTTPLYGCAYCEVKVRNPFPNECVLTTKVSVIETQPEEPPPAPTTAAKTSTPGGTPKLLGTPKTQSGPVQSRTGSRATLQEHSPAQKQQVQHDTIKLAEKADFCPFRLNTQQLTLTSGATGTIQVQFQPISVGVHRCRVMFRDEDQGEFTVEIEGISTIPAPSESFIIIGQADTASQQEIIFPAKNRRLEAVKAENSQLEKALFPLLPTPGNSLTYQVESTSPFFSIPKELQIVLEQPQGLKKALSTADGQKTDTSGGRVRLPFSFRPKQAGEYMCRVVLKSALDLRIFDIKGIAQSPGMEATIDLQTIARKPVSQEIPITNPTLTEWVMKCTLTPTSGSAGAGNQAVFTGPSELKINPRSTAMYKLVFAPKKAVNATCDLAIVNTVQSSSSTPSTAADKFSFHIRGVADDPPADGHIEVDTVARVEQKRKIVVPMANPGHINKYRVVCDVPSCSGEGTFSVYPPTETSNPPLPSTPSKNPVAAFNRVSPTKLKSDSKISTSQPTPALSSYPSAQAHSNEYELTILSTHAGVEEGTLMFITDEEEVIWYTIKITSTAPKVEEKVNLRTQVRKPIALDLRLFNPSETESIVFTVKMRGMGLTGPPSFHLDPLDEDVYTLIYAPVFPTPIPEGVENEEDKFGELGFIAFSNDIAGEFLYELHLTCDDIEPVTIPPFECELGMSSMVTLSVTNPMPIPLQLEGQSSNPLVFSIAPLSAQHQRTLVNFDRKEIESVHQTVDSHMTIARVDALNLLGLQNKIVVQPSQTVNFICKFSPSQIDVEEAAMIKITSRDGGEWKWNVTGKGLAPTLLPPVDVVAQVQESSSKIVSFTNPFAYPLLATLTLKVESTQADLLQPNSNPSGLNSSPHSSRFTPATSPTSNTPNRPDADQFSQTRLSKQAGFFQILLKQIRNVRVEARSALQVPILFSPQYLLTTVCQLTVTAIADPASTVAQESPFTDENPLVWTQPIIGTAEMFFPQLPINSLPGATDQTKDTGSSPQAQTASTVREGKTKSGYTSLSIVGQAGEETEKTFVLPLSGLVITRKALFSFVQRCAVNQTFPIPNYFMEYFNEIESSKKRENMDSEGNPAKKEAESGDMSEEDWKAFYEILSSILTISIDSEDEHLIDELTISSPIAPPPNIPALTTTPILPISLTFKPLIFCHRTRVNLIINRSPTVGGGRWRYTIWTTANNAPDSIAGDITITSLVNQRAEATIEIVSSAHKSQPFHCLFRSGASPEFSLTPRDGFFDANGRALVTLIFAPVRYGSTRSCFVTVSTASKQWMYSVKGELPPYVPPSGQSKVGSYRN</sequence>
<feature type="compositionally biased region" description="Polar residues" evidence="6">
    <location>
        <begin position="2258"/>
        <end position="2278"/>
    </location>
</feature>
<comment type="caution">
    <text evidence="8">The sequence shown here is derived from an EMBL/GenBank/DDBJ whole genome shotgun (WGS) entry which is preliminary data.</text>
</comment>
<evidence type="ECO:0000259" key="7">
    <source>
        <dbReference type="PROSITE" id="PS50021"/>
    </source>
</evidence>
<dbReference type="Proteomes" id="UP001281761">
    <property type="component" value="Unassembled WGS sequence"/>
</dbReference>
<dbReference type="Gene3D" id="2.60.40.10">
    <property type="entry name" value="Immunoglobulins"/>
    <property type="match status" value="6"/>
</dbReference>
<keyword evidence="3" id="KW-0963">Cytoplasm</keyword>
<feature type="compositionally biased region" description="Low complexity" evidence="6">
    <location>
        <begin position="3367"/>
        <end position="3399"/>
    </location>
</feature>
<feature type="compositionally biased region" description="Polar residues" evidence="6">
    <location>
        <begin position="374"/>
        <end position="384"/>
    </location>
</feature>
<keyword evidence="8" id="KW-0282">Flagellum</keyword>
<feature type="region of interest" description="Disordered" evidence="6">
    <location>
        <begin position="3501"/>
        <end position="3525"/>
    </location>
</feature>
<dbReference type="InterPro" id="IPR036872">
    <property type="entry name" value="CH_dom_sf"/>
</dbReference>
<feature type="compositionally biased region" description="Polar residues" evidence="6">
    <location>
        <begin position="2060"/>
        <end position="2071"/>
    </location>
</feature>
<dbReference type="InterPro" id="IPR013783">
    <property type="entry name" value="Ig-like_fold"/>
</dbReference>